<reference evidence="3 4" key="1">
    <citation type="submission" date="2019-03" db="EMBL/GenBank/DDBJ databases">
        <title>Genomic Encyclopedia of Archaeal and Bacterial Type Strains, Phase II (KMG-II): from individual species to whole genera.</title>
        <authorList>
            <person name="Goeker M."/>
        </authorList>
    </citation>
    <scope>NUCLEOTIDE SEQUENCE [LARGE SCALE GENOMIC DNA]</scope>
    <source>
        <strain evidence="3 4">ATCC 25309</strain>
    </source>
</reference>
<dbReference type="SUPFAM" id="SSF52980">
    <property type="entry name" value="Restriction endonuclease-like"/>
    <property type="match status" value="1"/>
</dbReference>
<comment type="similarity">
    <text evidence="1 2">Belongs to the UPF0102 family.</text>
</comment>
<evidence type="ECO:0000256" key="1">
    <source>
        <dbReference type="ARBA" id="ARBA00006738"/>
    </source>
</evidence>
<dbReference type="RefSeq" id="WP_166647093.1">
    <property type="nucleotide sequence ID" value="NZ_SOCA01000002.1"/>
</dbReference>
<protein>
    <recommendedName>
        <fullName evidence="2">UPF0102 protein EI77_01437</fullName>
    </recommendedName>
</protein>
<dbReference type="Gene3D" id="3.40.1350.10">
    <property type="match status" value="1"/>
</dbReference>
<evidence type="ECO:0000313" key="4">
    <source>
        <dbReference type="Proteomes" id="UP000295662"/>
    </source>
</evidence>
<dbReference type="InterPro" id="IPR011335">
    <property type="entry name" value="Restrct_endonuc-II-like"/>
</dbReference>
<evidence type="ECO:0000256" key="2">
    <source>
        <dbReference type="HAMAP-Rule" id="MF_00048"/>
    </source>
</evidence>
<keyword evidence="4" id="KW-1185">Reference proteome</keyword>
<dbReference type="Pfam" id="PF02021">
    <property type="entry name" value="UPF0102"/>
    <property type="match status" value="1"/>
</dbReference>
<name>A0A4R7S3R3_9BACT</name>
<dbReference type="InterPro" id="IPR011856">
    <property type="entry name" value="tRNA_endonuc-like_dom_sf"/>
</dbReference>
<comment type="caution">
    <text evidence="3">The sequence shown here is derived from an EMBL/GenBank/DDBJ whole genome shotgun (WGS) entry which is preliminary data.</text>
</comment>
<sequence>MKSLPEDPPRQGGLWQPFLRLPGIRRRLLPWLRRRSLGWHVRLRSPYQPILFGHRLTYAEVGIAGEILAAKWLRRRGRKILQRNHDSLFGGELDIVARHGQVLTFVEVKTRSHTSLGRPADAVNAEKRRLLQRGALAWLRLLKNPKVAYRFDIVEVVLTPGQVPAINVIENAFTMPDAVLAGR</sequence>
<dbReference type="GO" id="GO:0003676">
    <property type="term" value="F:nucleic acid binding"/>
    <property type="evidence" value="ECO:0007669"/>
    <property type="project" value="InterPro"/>
</dbReference>
<dbReference type="PANTHER" id="PTHR34039">
    <property type="entry name" value="UPF0102 PROTEIN YRAN"/>
    <property type="match status" value="1"/>
</dbReference>
<organism evidence="3 4">
    <name type="scientific">Prosthecobacter fusiformis</name>
    <dbReference type="NCBI Taxonomy" id="48464"/>
    <lineage>
        <taxon>Bacteria</taxon>
        <taxon>Pseudomonadati</taxon>
        <taxon>Verrucomicrobiota</taxon>
        <taxon>Verrucomicrobiia</taxon>
        <taxon>Verrucomicrobiales</taxon>
        <taxon>Verrucomicrobiaceae</taxon>
        <taxon>Prosthecobacter</taxon>
    </lineage>
</organism>
<accession>A0A4R7S3R3</accession>
<dbReference type="InterPro" id="IPR003509">
    <property type="entry name" value="UPF0102_YraN-like"/>
</dbReference>
<proteinExistence type="inferred from homology"/>
<dbReference type="Proteomes" id="UP000295662">
    <property type="component" value="Unassembled WGS sequence"/>
</dbReference>
<dbReference type="HAMAP" id="MF_00048">
    <property type="entry name" value="UPF0102"/>
    <property type="match status" value="1"/>
</dbReference>
<dbReference type="AlphaFoldDB" id="A0A4R7S3R3"/>
<dbReference type="PANTHER" id="PTHR34039:SF1">
    <property type="entry name" value="UPF0102 PROTEIN YRAN"/>
    <property type="match status" value="1"/>
</dbReference>
<gene>
    <name evidence="3" type="ORF">EI77_01437</name>
</gene>
<dbReference type="EMBL" id="SOCA01000002">
    <property type="protein sequence ID" value="TDU72971.1"/>
    <property type="molecule type" value="Genomic_DNA"/>
</dbReference>
<evidence type="ECO:0000313" key="3">
    <source>
        <dbReference type="EMBL" id="TDU72971.1"/>
    </source>
</evidence>